<dbReference type="SMART" id="SM00421">
    <property type="entry name" value="HTH_LUXR"/>
    <property type="match status" value="1"/>
</dbReference>
<dbReference type="PANTHER" id="PTHR44688">
    <property type="entry name" value="DNA-BINDING TRANSCRIPTIONAL ACTIVATOR DEVR_DOSR"/>
    <property type="match status" value="1"/>
</dbReference>
<keyword evidence="3" id="KW-0804">Transcription</keyword>
<dbReference type="PANTHER" id="PTHR44688:SF16">
    <property type="entry name" value="DNA-BINDING TRANSCRIPTIONAL ACTIVATOR DEVR_DOSR"/>
    <property type="match status" value="1"/>
</dbReference>
<feature type="domain" description="HTH luxR-type" evidence="5">
    <location>
        <begin position="136"/>
        <end position="201"/>
    </location>
</feature>
<dbReference type="Pfam" id="PF00072">
    <property type="entry name" value="Response_reg"/>
    <property type="match status" value="1"/>
</dbReference>
<evidence type="ECO:0000256" key="2">
    <source>
        <dbReference type="ARBA" id="ARBA00023125"/>
    </source>
</evidence>
<evidence type="ECO:0000259" key="6">
    <source>
        <dbReference type="PROSITE" id="PS50110"/>
    </source>
</evidence>
<dbReference type="Gene3D" id="1.10.10.10">
    <property type="entry name" value="Winged helix-like DNA-binding domain superfamily/Winged helix DNA-binding domain"/>
    <property type="match status" value="1"/>
</dbReference>
<evidence type="ECO:0000256" key="3">
    <source>
        <dbReference type="ARBA" id="ARBA00023163"/>
    </source>
</evidence>
<keyword evidence="8" id="KW-1185">Reference proteome</keyword>
<dbReference type="EMBL" id="JADLZT010000003">
    <property type="protein sequence ID" value="MBF6023832.1"/>
    <property type="molecule type" value="Genomic_DNA"/>
</dbReference>
<keyword evidence="4" id="KW-0597">Phosphoprotein</keyword>
<dbReference type="PROSITE" id="PS50043">
    <property type="entry name" value="HTH_LUXR_2"/>
    <property type="match status" value="1"/>
</dbReference>
<accession>A0ABS0B806</accession>
<feature type="modified residue" description="4-aspartylphosphate" evidence="4">
    <location>
        <position position="55"/>
    </location>
</feature>
<dbReference type="SUPFAM" id="SSF46894">
    <property type="entry name" value="C-terminal effector domain of the bipartite response regulators"/>
    <property type="match status" value="1"/>
</dbReference>
<keyword evidence="2" id="KW-0238">DNA-binding</keyword>
<evidence type="ECO:0000313" key="8">
    <source>
        <dbReference type="Proteomes" id="UP001429984"/>
    </source>
</evidence>
<evidence type="ECO:0000256" key="1">
    <source>
        <dbReference type="ARBA" id="ARBA00023015"/>
    </source>
</evidence>
<reference evidence="7 8" key="1">
    <citation type="submission" date="2020-11" db="EMBL/GenBank/DDBJ databases">
        <title>Draft Genome Sequence and Secondary Metabolite Biosynthetic Potential of the Lysobacter niastensis Type strain DSM 18481.</title>
        <authorList>
            <person name="Turrini P."/>
            <person name="Artuso I."/>
            <person name="Tescari M."/>
            <person name="Lugli G.A."/>
            <person name="Frangipani E."/>
            <person name="Ventura M."/>
            <person name="Visca P."/>
        </authorList>
    </citation>
    <scope>NUCLEOTIDE SEQUENCE [LARGE SCALE GENOMIC DNA]</scope>
    <source>
        <strain evidence="7 8">DSM 18481</strain>
    </source>
</reference>
<sequence length="207" mass="22576">MNEEPVVYIVDDDPEVLKALGRLFASCGIQARTSLSPEDFLRAYDAEAPGCLVLDIAMPDMNGLEFQRCLAEKGAPIPVVFLTGSGDIPSSVRAMKDGAVDFLTKPVDAAALMAAVEKGLDLDRVHRERAGEREGLDNLVAQLTAREKEVMTHLLAGRMNKQIAGDLGVAEKTVKVHRSRVMHKLHVRSVAELVRLAERAGLLHDTR</sequence>
<proteinExistence type="predicted"/>
<gene>
    <name evidence="7" type="ORF">IU514_07305</name>
</gene>
<evidence type="ECO:0000259" key="5">
    <source>
        <dbReference type="PROSITE" id="PS50043"/>
    </source>
</evidence>
<dbReference type="PROSITE" id="PS50110">
    <property type="entry name" value="RESPONSE_REGULATORY"/>
    <property type="match status" value="1"/>
</dbReference>
<protein>
    <submittedName>
        <fullName evidence="7">Response regulator transcription factor</fullName>
    </submittedName>
</protein>
<feature type="domain" description="Response regulatory" evidence="6">
    <location>
        <begin position="6"/>
        <end position="120"/>
    </location>
</feature>
<dbReference type="PROSITE" id="PS00622">
    <property type="entry name" value="HTH_LUXR_1"/>
    <property type="match status" value="1"/>
</dbReference>
<dbReference type="InterPro" id="IPR036388">
    <property type="entry name" value="WH-like_DNA-bd_sf"/>
</dbReference>
<evidence type="ECO:0000256" key="4">
    <source>
        <dbReference type="PROSITE-ProRule" id="PRU00169"/>
    </source>
</evidence>
<dbReference type="SUPFAM" id="SSF52172">
    <property type="entry name" value="CheY-like"/>
    <property type="match status" value="1"/>
</dbReference>
<dbReference type="InterPro" id="IPR000792">
    <property type="entry name" value="Tscrpt_reg_LuxR_C"/>
</dbReference>
<dbReference type="CDD" id="cd06170">
    <property type="entry name" value="LuxR_C_like"/>
    <property type="match status" value="1"/>
</dbReference>
<organism evidence="7 8">
    <name type="scientific">Lysobacter niastensis</name>
    <dbReference type="NCBI Taxonomy" id="380629"/>
    <lineage>
        <taxon>Bacteria</taxon>
        <taxon>Pseudomonadati</taxon>
        <taxon>Pseudomonadota</taxon>
        <taxon>Gammaproteobacteria</taxon>
        <taxon>Lysobacterales</taxon>
        <taxon>Lysobacteraceae</taxon>
        <taxon>Lysobacter</taxon>
    </lineage>
</organism>
<dbReference type="Pfam" id="PF00196">
    <property type="entry name" value="GerE"/>
    <property type="match status" value="1"/>
</dbReference>
<name>A0ABS0B806_9GAMM</name>
<evidence type="ECO:0000313" key="7">
    <source>
        <dbReference type="EMBL" id="MBF6023832.1"/>
    </source>
</evidence>
<dbReference type="InterPro" id="IPR016032">
    <property type="entry name" value="Sig_transdc_resp-reg_C-effctor"/>
</dbReference>
<keyword evidence="1" id="KW-0805">Transcription regulation</keyword>
<dbReference type="Gene3D" id="3.40.50.2300">
    <property type="match status" value="1"/>
</dbReference>
<dbReference type="PRINTS" id="PR00038">
    <property type="entry name" value="HTHLUXR"/>
</dbReference>
<comment type="caution">
    <text evidence="7">The sequence shown here is derived from an EMBL/GenBank/DDBJ whole genome shotgun (WGS) entry which is preliminary data.</text>
</comment>
<dbReference type="InterPro" id="IPR011006">
    <property type="entry name" value="CheY-like_superfamily"/>
</dbReference>
<dbReference type="RefSeq" id="WP_194930414.1">
    <property type="nucleotide sequence ID" value="NZ_JADLZT010000003.1"/>
</dbReference>
<dbReference type="SMART" id="SM00448">
    <property type="entry name" value="REC"/>
    <property type="match status" value="1"/>
</dbReference>
<dbReference type="Proteomes" id="UP001429984">
    <property type="component" value="Unassembled WGS sequence"/>
</dbReference>
<dbReference type="InterPro" id="IPR001789">
    <property type="entry name" value="Sig_transdc_resp-reg_receiver"/>
</dbReference>